<reference evidence="1 2" key="1">
    <citation type="journal article" date="2016" name="Nat. Commun.">
        <title>Thousands of microbial genomes shed light on interconnected biogeochemical processes in an aquifer system.</title>
        <authorList>
            <person name="Anantharaman K."/>
            <person name="Brown C.T."/>
            <person name="Hug L.A."/>
            <person name="Sharon I."/>
            <person name="Castelle C.J."/>
            <person name="Probst A.J."/>
            <person name="Thomas B.C."/>
            <person name="Singh A."/>
            <person name="Wilkins M.J."/>
            <person name="Karaoz U."/>
            <person name="Brodie E.L."/>
            <person name="Williams K.H."/>
            <person name="Hubbard S.S."/>
            <person name="Banfield J.F."/>
        </authorList>
    </citation>
    <scope>NUCLEOTIDE SEQUENCE [LARGE SCALE GENOMIC DNA]</scope>
</reference>
<dbReference type="STRING" id="1802410.A3H75_00655"/>
<comment type="caution">
    <text evidence="1">The sequence shown here is derived from an EMBL/GenBank/DDBJ whole genome shotgun (WGS) entry which is preliminary data.</text>
</comment>
<dbReference type="Proteomes" id="UP000176678">
    <property type="component" value="Unassembled WGS sequence"/>
</dbReference>
<proteinExistence type="predicted"/>
<evidence type="ECO:0000313" key="2">
    <source>
        <dbReference type="Proteomes" id="UP000176678"/>
    </source>
</evidence>
<accession>A0A1F7VDY4</accession>
<protein>
    <submittedName>
        <fullName evidence="1">Uncharacterized protein</fullName>
    </submittedName>
</protein>
<evidence type="ECO:0000313" key="1">
    <source>
        <dbReference type="EMBL" id="OGL88655.1"/>
    </source>
</evidence>
<name>A0A1F7VDY4_9BACT</name>
<dbReference type="AlphaFoldDB" id="A0A1F7VDY4"/>
<gene>
    <name evidence="1" type="ORF">A3H75_00655</name>
</gene>
<dbReference type="EMBL" id="MGES01000034">
    <property type="protein sequence ID" value="OGL88655.1"/>
    <property type="molecule type" value="Genomic_DNA"/>
</dbReference>
<sequence>MEKLSKKWRIMVGAAVALVLIVFTFYVAVVRTDGVRDAGQAMDTGAAIRSALKTHDGGIPANSVILTDREDKFFVGVWQVIQPVKNTDNLRAVFNLLNEGKPVFFVTPTRTIDEWRDLKDHWFKDARIMYTYWFSVGEYEVHALKRVVK</sequence>
<organism evidence="1 2">
    <name type="scientific">Candidatus Uhrbacteria bacterium RIFCSPLOWO2_02_FULL_51_9</name>
    <dbReference type="NCBI Taxonomy" id="1802410"/>
    <lineage>
        <taxon>Bacteria</taxon>
        <taxon>Candidatus Uhriibacteriota</taxon>
    </lineage>
</organism>